<gene>
    <name evidence="4" type="ORF">J9B83_10240</name>
</gene>
<keyword evidence="2" id="KW-0677">Repeat</keyword>
<dbReference type="Proteomes" id="UP000679722">
    <property type="component" value="Unassembled WGS sequence"/>
</dbReference>
<keyword evidence="3" id="KW-0012">Acyltransferase</keyword>
<evidence type="ECO:0000256" key="1">
    <source>
        <dbReference type="ARBA" id="ARBA00022679"/>
    </source>
</evidence>
<dbReference type="EMBL" id="JAGSSV010000011">
    <property type="protein sequence ID" value="MBR7889321.1"/>
    <property type="molecule type" value="Genomic_DNA"/>
</dbReference>
<proteinExistence type="predicted"/>
<reference evidence="4 5" key="1">
    <citation type="submission" date="2021-04" db="EMBL/GenBank/DDBJ databases">
        <authorList>
            <person name="Sun C."/>
        </authorList>
    </citation>
    <scope>NUCLEOTIDE SEQUENCE [LARGE SCALE GENOMIC DNA]</scope>
    <source>
        <strain evidence="4 5">A79</strain>
    </source>
</reference>
<dbReference type="InterPro" id="IPR001451">
    <property type="entry name" value="Hexapep"/>
</dbReference>
<evidence type="ECO:0000256" key="2">
    <source>
        <dbReference type="ARBA" id="ARBA00022737"/>
    </source>
</evidence>
<keyword evidence="5" id="KW-1185">Reference proteome</keyword>
<protein>
    <recommendedName>
        <fullName evidence="6">Acetyltransferase</fullName>
    </recommendedName>
</protein>
<evidence type="ECO:0000313" key="5">
    <source>
        <dbReference type="Proteomes" id="UP000679722"/>
    </source>
</evidence>
<comment type="caution">
    <text evidence="4">The sequence shown here is derived from an EMBL/GenBank/DDBJ whole genome shotgun (WGS) entry which is preliminary data.</text>
</comment>
<dbReference type="RefSeq" id="WP_211536663.1">
    <property type="nucleotide sequence ID" value="NZ_JAGSSV010000011.1"/>
</dbReference>
<evidence type="ECO:0000256" key="3">
    <source>
        <dbReference type="ARBA" id="ARBA00023315"/>
    </source>
</evidence>
<dbReference type="PANTHER" id="PTHR23416">
    <property type="entry name" value="SIALIC ACID SYNTHASE-RELATED"/>
    <property type="match status" value="1"/>
</dbReference>
<dbReference type="InterPro" id="IPR051159">
    <property type="entry name" value="Hexapeptide_acetyltransf"/>
</dbReference>
<sequence>MKLLLLIYKKMRIFFYKFISEKRIDLVYIQPVLTKGIGKLSIERNVQFGVEKSPLFYSSYSYLEVRAVNSKILIGENTYFNNNACIISDGCTIKIGKCCLFGINLQILDSDFHCLDPKGRFNGGVVLKSGITIGDNVFVGNNVTILKGVDIGSNSTIANGSVVSRSLPDNVIAGGVPARVIGKI</sequence>
<dbReference type="InterPro" id="IPR018357">
    <property type="entry name" value="Hexapep_transf_CS"/>
</dbReference>
<reference evidence="5" key="2">
    <citation type="submission" date="2023-07" db="EMBL/GenBank/DDBJ databases">
        <title>Marinomonas vulgaris A79, complete genome.</title>
        <authorList>
            <person name="Ying J.-J."/>
        </authorList>
    </citation>
    <scope>NUCLEOTIDE SEQUENCE [LARGE SCALE GENOMIC DNA]</scope>
    <source>
        <strain evidence="5">A79</strain>
    </source>
</reference>
<dbReference type="InterPro" id="IPR011004">
    <property type="entry name" value="Trimer_LpxA-like_sf"/>
</dbReference>
<organism evidence="4 5">
    <name type="scientific">Marinomonas vulgaris</name>
    <dbReference type="NCBI Taxonomy" id="2823372"/>
    <lineage>
        <taxon>Bacteria</taxon>
        <taxon>Pseudomonadati</taxon>
        <taxon>Pseudomonadota</taxon>
        <taxon>Gammaproteobacteria</taxon>
        <taxon>Oceanospirillales</taxon>
        <taxon>Oceanospirillaceae</taxon>
        <taxon>Marinomonas</taxon>
    </lineage>
</organism>
<name>A0ABS5HCD3_9GAMM</name>
<keyword evidence="1" id="KW-0808">Transferase</keyword>
<dbReference type="SUPFAM" id="SSF51161">
    <property type="entry name" value="Trimeric LpxA-like enzymes"/>
    <property type="match status" value="1"/>
</dbReference>
<evidence type="ECO:0000313" key="4">
    <source>
        <dbReference type="EMBL" id="MBR7889321.1"/>
    </source>
</evidence>
<dbReference type="Gene3D" id="2.160.10.10">
    <property type="entry name" value="Hexapeptide repeat proteins"/>
    <property type="match status" value="1"/>
</dbReference>
<dbReference type="Pfam" id="PF00132">
    <property type="entry name" value="Hexapep"/>
    <property type="match status" value="1"/>
</dbReference>
<evidence type="ECO:0008006" key="6">
    <source>
        <dbReference type="Google" id="ProtNLM"/>
    </source>
</evidence>
<accession>A0ABS5HCD3</accession>
<dbReference type="PROSITE" id="PS00101">
    <property type="entry name" value="HEXAPEP_TRANSFERASES"/>
    <property type="match status" value="1"/>
</dbReference>